<reference evidence="3" key="2">
    <citation type="journal article" date="2018" name="BMC Genomics">
        <title>Genomic insights into host adaptation between the wheat stripe rust pathogen (Puccinia striiformis f. sp. tritici) and the barley stripe rust pathogen (Puccinia striiformis f. sp. hordei).</title>
        <authorList>
            <person name="Xia C."/>
            <person name="Wang M."/>
            <person name="Yin C."/>
            <person name="Cornejo O.E."/>
            <person name="Hulbert S.H."/>
            <person name="Chen X."/>
        </authorList>
    </citation>
    <scope>NUCLEOTIDE SEQUENCE [LARGE SCALE GENOMIC DNA]</scope>
    <source>
        <strain evidence="3">93TX-2</strain>
    </source>
</reference>
<dbReference type="VEuPathDB" id="FungiDB:PSTT_10221"/>
<organism evidence="2 3">
    <name type="scientific">Puccinia striiformis</name>
    <dbReference type="NCBI Taxonomy" id="27350"/>
    <lineage>
        <taxon>Eukaryota</taxon>
        <taxon>Fungi</taxon>
        <taxon>Dikarya</taxon>
        <taxon>Basidiomycota</taxon>
        <taxon>Pucciniomycotina</taxon>
        <taxon>Pucciniomycetes</taxon>
        <taxon>Pucciniales</taxon>
        <taxon>Pucciniaceae</taxon>
        <taxon>Puccinia</taxon>
    </lineage>
</organism>
<sequence>EQKMVKAALAKEQKKRSIKPKPTQARKRVKKSGKQLSDVGEWESGGDKAFELGDLSALEDIDWDQKDVKDRAGDNILENKPVPVVFKRFVPDIFNPLGYGNCGLRCLAKALEFPDDRWFWVRQEMVEEVEANPPFYSKLQGGEASIKKIIAGLNISKIKGKIPLSKWLNKLDHGQVIANTYQRPIVFISMESSATFIPSVWKTNLKKQLNIYNQELKNKKKAK</sequence>
<gene>
    <name evidence="2" type="ORF">PSHT_07810</name>
</gene>
<evidence type="ECO:0008006" key="4">
    <source>
        <dbReference type="Google" id="ProtNLM"/>
    </source>
</evidence>
<dbReference type="VEuPathDB" id="FungiDB:PSHT_07810"/>
<comment type="caution">
    <text evidence="2">The sequence shown here is derived from an EMBL/GenBank/DDBJ whole genome shotgun (WGS) entry which is preliminary data.</text>
</comment>
<evidence type="ECO:0000313" key="2">
    <source>
        <dbReference type="EMBL" id="POW13258.1"/>
    </source>
</evidence>
<feature type="non-terminal residue" evidence="2">
    <location>
        <position position="1"/>
    </location>
</feature>
<dbReference type="Proteomes" id="UP000238274">
    <property type="component" value="Unassembled WGS sequence"/>
</dbReference>
<keyword evidence="3" id="KW-1185">Reference proteome</keyword>
<proteinExistence type="predicted"/>
<dbReference type="AlphaFoldDB" id="A0A2S4VUR7"/>
<feature type="compositionally biased region" description="Basic and acidic residues" evidence="1">
    <location>
        <begin position="1"/>
        <end position="12"/>
    </location>
</feature>
<dbReference type="CDD" id="cd22744">
    <property type="entry name" value="OTU"/>
    <property type="match status" value="1"/>
</dbReference>
<accession>A0A2S4VUR7</accession>
<evidence type="ECO:0000256" key="1">
    <source>
        <dbReference type="SAM" id="MobiDB-lite"/>
    </source>
</evidence>
<dbReference type="EMBL" id="PKSM01000098">
    <property type="protein sequence ID" value="POW13258.1"/>
    <property type="molecule type" value="Genomic_DNA"/>
</dbReference>
<name>A0A2S4VUR7_9BASI</name>
<protein>
    <recommendedName>
        <fullName evidence="4">OTU domain-containing protein</fullName>
    </recommendedName>
</protein>
<reference evidence="3" key="3">
    <citation type="journal article" date="2018" name="Mol. Plant Microbe Interact.">
        <title>Genome sequence resources for the wheat stripe rust pathogen (Puccinia striiformis f. sp. tritici) and the barley stripe rust pathogen (Puccinia striiformis f. sp. hordei).</title>
        <authorList>
            <person name="Xia C."/>
            <person name="Wang M."/>
            <person name="Yin C."/>
            <person name="Cornejo O.E."/>
            <person name="Hulbert S.H."/>
            <person name="Chen X."/>
        </authorList>
    </citation>
    <scope>NUCLEOTIDE SEQUENCE [LARGE SCALE GENOMIC DNA]</scope>
    <source>
        <strain evidence="3">93TX-2</strain>
    </source>
</reference>
<feature type="compositionally biased region" description="Basic residues" evidence="1">
    <location>
        <begin position="13"/>
        <end position="33"/>
    </location>
</feature>
<evidence type="ECO:0000313" key="3">
    <source>
        <dbReference type="Proteomes" id="UP000238274"/>
    </source>
</evidence>
<reference evidence="2 3" key="1">
    <citation type="submission" date="2017-12" db="EMBL/GenBank/DDBJ databases">
        <title>Gene loss provides genomic basis for host adaptation in cereal stripe rust fungi.</title>
        <authorList>
            <person name="Xia C."/>
        </authorList>
    </citation>
    <scope>NUCLEOTIDE SEQUENCE [LARGE SCALE GENOMIC DNA]</scope>
    <source>
        <strain evidence="2 3">93TX-2</strain>
    </source>
</reference>
<dbReference type="OrthoDB" id="2507501at2759"/>
<feature type="region of interest" description="Disordered" evidence="1">
    <location>
        <begin position="1"/>
        <end position="47"/>
    </location>
</feature>
<feature type="non-terminal residue" evidence="2">
    <location>
        <position position="223"/>
    </location>
</feature>